<name>A0AAE0ZBT7_9GAST</name>
<organism evidence="1 2">
    <name type="scientific">Elysia crispata</name>
    <name type="common">lettuce slug</name>
    <dbReference type="NCBI Taxonomy" id="231223"/>
    <lineage>
        <taxon>Eukaryota</taxon>
        <taxon>Metazoa</taxon>
        <taxon>Spiralia</taxon>
        <taxon>Lophotrochozoa</taxon>
        <taxon>Mollusca</taxon>
        <taxon>Gastropoda</taxon>
        <taxon>Heterobranchia</taxon>
        <taxon>Euthyneura</taxon>
        <taxon>Panpulmonata</taxon>
        <taxon>Sacoglossa</taxon>
        <taxon>Placobranchoidea</taxon>
        <taxon>Plakobranchidae</taxon>
        <taxon>Elysia</taxon>
    </lineage>
</organism>
<dbReference type="AlphaFoldDB" id="A0AAE0ZBT7"/>
<sequence length="121" mass="13863">MKIVLTSNRTWNFYTGCSIFNRLRRYFDNSLPLARQPSCGQKPLSTVQPCTSSVALTIRSLTKPEYISLTRFVCPRFAQLKTAPNMKVMGLRTAWDEYISSLIQSCELVNCRSLVLQTPRH</sequence>
<keyword evidence="2" id="KW-1185">Reference proteome</keyword>
<evidence type="ECO:0000313" key="1">
    <source>
        <dbReference type="EMBL" id="KAK3765567.1"/>
    </source>
</evidence>
<dbReference type="EMBL" id="JAWDGP010004286">
    <property type="protein sequence ID" value="KAK3765567.1"/>
    <property type="molecule type" value="Genomic_DNA"/>
</dbReference>
<comment type="caution">
    <text evidence="1">The sequence shown here is derived from an EMBL/GenBank/DDBJ whole genome shotgun (WGS) entry which is preliminary data.</text>
</comment>
<evidence type="ECO:0000313" key="2">
    <source>
        <dbReference type="Proteomes" id="UP001283361"/>
    </source>
</evidence>
<accession>A0AAE0ZBT7</accession>
<protein>
    <submittedName>
        <fullName evidence="1">Uncharacterized protein</fullName>
    </submittedName>
</protein>
<reference evidence="1" key="1">
    <citation type="journal article" date="2023" name="G3 (Bethesda)">
        <title>A reference genome for the long-term kleptoplast-retaining sea slug Elysia crispata morphotype clarki.</title>
        <authorList>
            <person name="Eastman K.E."/>
            <person name="Pendleton A.L."/>
            <person name="Shaikh M.A."/>
            <person name="Suttiyut T."/>
            <person name="Ogas R."/>
            <person name="Tomko P."/>
            <person name="Gavelis G."/>
            <person name="Widhalm J.R."/>
            <person name="Wisecaver J.H."/>
        </authorList>
    </citation>
    <scope>NUCLEOTIDE SEQUENCE</scope>
    <source>
        <strain evidence="1">ECLA1</strain>
    </source>
</reference>
<proteinExistence type="predicted"/>
<gene>
    <name evidence="1" type="ORF">RRG08_067289</name>
</gene>
<dbReference type="Proteomes" id="UP001283361">
    <property type="component" value="Unassembled WGS sequence"/>
</dbReference>